<dbReference type="Proteomes" id="UP000230903">
    <property type="component" value="Unassembled WGS sequence"/>
</dbReference>
<feature type="region of interest" description="Disordered" evidence="1">
    <location>
        <begin position="1"/>
        <end position="38"/>
    </location>
</feature>
<evidence type="ECO:0000256" key="1">
    <source>
        <dbReference type="SAM" id="MobiDB-lite"/>
    </source>
</evidence>
<gene>
    <name evidence="2" type="ORF">COU10_01240</name>
</gene>
<protein>
    <submittedName>
        <fullName evidence="2">Uncharacterized protein</fullName>
    </submittedName>
</protein>
<reference evidence="3" key="1">
    <citation type="submission" date="2017-09" db="EMBL/GenBank/DDBJ databases">
        <title>Depth-based differentiation of microbial function through sediment-hosted aquifers and enrichment of novel symbionts in the deep terrestrial subsurface.</title>
        <authorList>
            <person name="Probst A.J."/>
            <person name="Ladd B."/>
            <person name="Jarett J.K."/>
            <person name="Geller-Mcgrath D.E."/>
            <person name="Sieber C.M.K."/>
            <person name="Emerson J.B."/>
            <person name="Anantharaman K."/>
            <person name="Thomas B.C."/>
            <person name="Malmstrom R."/>
            <person name="Stieglmeier M."/>
            <person name="Klingl A."/>
            <person name="Woyke T."/>
            <person name="Ryan C.M."/>
            <person name="Banfield J.F."/>
        </authorList>
    </citation>
    <scope>NUCLEOTIDE SEQUENCE [LARGE SCALE GENOMIC DNA]</scope>
</reference>
<comment type="caution">
    <text evidence="2">The sequence shown here is derived from an EMBL/GenBank/DDBJ whole genome shotgun (WGS) entry which is preliminary data.</text>
</comment>
<dbReference type="AlphaFoldDB" id="A0A2H0UQI5"/>
<sequence>MKEYTLEKPGVPASSGRDTLSLSAAAPPKGGDQAGRNARFRDIFPRHALSLVAHQHSLKEY</sequence>
<dbReference type="EMBL" id="PFBC01000018">
    <property type="protein sequence ID" value="PIR88055.1"/>
    <property type="molecule type" value="Genomic_DNA"/>
</dbReference>
<evidence type="ECO:0000313" key="2">
    <source>
        <dbReference type="EMBL" id="PIR88055.1"/>
    </source>
</evidence>
<accession>A0A2H0UQI5</accession>
<organism evidence="2 3">
    <name type="scientific">Candidatus Harrisonbacteria bacterium CG10_big_fil_rev_8_21_14_0_10_45_28</name>
    <dbReference type="NCBI Taxonomy" id="1974586"/>
    <lineage>
        <taxon>Bacteria</taxon>
        <taxon>Candidatus Harrisoniibacteriota</taxon>
    </lineage>
</organism>
<proteinExistence type="predicted"/>
<evidence type="ECO:0000313" key="3">
    <source>
        <dbReference type="Proteomes" id="UP000230903"/>
    </source>
</evidence>
<name>A0A2H0UQI5_9BACT</name>